<gene>
    <name evidence="3" type="primary">LOC127565280</name>
</gene>
<dbReference type="InterPro" id="IPR014716">
    <property type="entry name" value="Fibrinogen_a/b/g_C_1"/>
</dbReference>
<reference evidence="3" key="1">
    <citation type="submission" date="2025-08" db="UniProtKB">
        <authorList>
            <consortium name="RefSeq"/>
        </authorList>
    </citation>
    <scope>IDENTIFICATION</scope>
    <source>
        <strain evidence="3">15112-1751.03</strain>
        <tissue evidence="3">Whole Adult</tissue>
    </source>
</reference>
<dbReference type="Gene3D" id="3.90.215.10">
    <property type="entry name" value="Gamma Fibrinogen, chain A, domain 1"/>
    <property type="match status" value="1"/>
</dbReference>
<dbReference type="Pfam" id="PF00147">
    <property type="entry name" value="Fibrinogen_C"/>
    <property type="match status" value="1"/>
</dbReference>
<accession>A0A9C6W8R2</accession>
<dbReference type="RefSeq" id="XP_051859075.1">
    <property type="nucleotide sequence ID" value="XM_052003115.1"/>
</dbReference>
<proteinExistence type="predicted"/>
<dbReference type="GeneID" id="127565280"/>
<evidence type="ECO:0000259" key="1">
    <source>
        <dbReference type="PROSITE" id="PS51406"/>
    </source>
</evidence>
<feature type="domain" description="Fibrinogen C-terminal" evidence="1">
    <location>
        <begin position="1"/>
        <end position="145"/>
    </location>
</feature>
<dbReference type="InterPro" id="IPR002181">
    <property type="entry name" value="Fibrinogen_a/b/g_C_dom"/>
</dbReference>
<dbReference type="GO" id="GO:0005615">
    <property type="term" value="C:extracellular space"/>
    <property type="evidence" value="ECO:0007669"/>
    <property type="project" value="TreeGrafter"/>
</dbReference>
<dbReference type="InterPro" id="IPR050373">
    <property type="entry name" value="Fibrinogen_C-term_domain"/>
</dbReference>
<dbReference type="SMART" id="SM00186">
    <property type="entry name" value="FBG"/>
    <property type="match status" value="1"/>
</dbReference>
<evidence type="ECO:0000313" key="3">
    <source>
        <dbReference type="RefSeq" id="XP_051859075.1"/>
    </source>
</evidence>
<dbReference type="Proteomes" id="UP000515160">
    <property type="component" value="Chromosome 2L"/>
</dbReference>
<dbReference type="PANTHER" id="PTHR19143">
    <property type="entry name" value="FIBRINOGEN/TENASCIN/ANGIOPOEITIN"/>
    <property type="match status" value="1"/>
</dbReference>
<dbReference type="SUPFAM" id="SSF56496">
    <property type="entry name" value="Fibrinogen C-terminal domain-like"/>
    <property type="match status" value="1"/>
</dbReference>
<protein>
    <submittedName>
        <fullName evidence="3">Ficolin-1-A-like</fullName>
    </submittedName>
</protein>
<organism evidence="2 3">
    <name type="scientific">Drosophila albomicans</name>
    <name type="common">Fruit fly</name>
    <dbReference type="NCBI Taxonomy" id="7291"/>
    <lineage>
        <taxon>Eukaryota</taxon>
        <taxon>Metazoa</taxon>
        <taxon>Ecdysozoa</taxon>
        <taxon>Arthropoda</taxon>
        <taxon>Hexapoda</taxon>
        <taxon>Insecta</taxon>
        <taxon>Pterygota</taxon>
        <taxon>Neoptera</taxon>
        <taxon>Endopterygota</taxon>
        <taxon>Diptera</taxon>
        <taxon>Brachycera</taxon>
        <taxon>Muscomorpha</taxon>
        <taxon>Ephydroidea</taxon>
        <taxon>Drosophilidae</taxon>
        <taxon>Drosophila</taxon>
    </lineage>
</organism>
<name>A0A9C6W8R2_DROAB</name>
<dbReference type="InterPro" id="IPR036056">
    <property type="entry name" value="Fibrinogen-like_C"/>
</dbReference>
<dbReference type="PROSITE" id="PS51406">
    <property type="entry name" value="FIBRINOGEN_C_2"/>
    <property type="match status" value="1"/>
</dbReference>
<sequence length="171" mass="19942">MFVVLCDGLTIAPGWLVIQQRYVSETNVDFNGNWTSYREGFGTFDKNFFLGLEKIRFLTRFANKLLVEFDFQNNTRGYAEYSSIKVSNENNSYTLSLGKFIGDLDILGSCNRQIFSTYDHGNHQNCAREKGIGWWHPSCDSSNLNDKPEIDYPKIRRMLIRPTYEFFEKNN</sequence>
<evidence type="ECO:0000313" key="2">
    <source>
        <dbReference type="Proteomes" id="UP000515160"/>
    </source>
</evidence>
<keyword evidence="2" id="KW-1185">Reference proteome</keyword>
<dbReference type="AlphaFoldDB" id="A0A9C6W8R2"/>